<evidence type="ECO:0000313" key="3">
    <source>
        <dbReference type="EMBL" id="KIE44442.1"/>
    </source>
</evidence>
<evidence type="ECO:0000259" key="2">
    <source>
        <dbReference type="Pfam" id="PF02557"/>
    </source>
</evidence>
<dbReference type="InterPro" id="IPR003709">
    <property type="entry name" value="VanY-like_core_dom"/>
</dbReference>
<gene>
    <name evidence="3" type="ORF">U732_405</name>
</gene>
<dbReference type="AlphaFoldDB" id="A0A0C1QTY4"/>
<evidence type="ECO:0000256" key="1">
    <source>
        <dbReference type="SAM" id="Phobius"/>
    </source>
</evidence>
<dbReference type="PANTHER" id="PTHR34385:SF1">
    <property type="entry name" value="PEPTIDOGLYCAN L-ALANYL-D-GLUTAMATE ENDOPEPTIDASE CWLK"/>
    <property type="match status" value="1"/>
</dbReference>
<dbReference type="RefSeq" id="WP_039636244.1">
    <property type="nucleotide sequence ID" value="NZ_AYSO01000020.1"/>
</dbReference>
<dbReference type="Gene3D" id="3.30.1380.10">
    <property type="match status" value="1"/>
</dbReference>
<dbReference type="InterPro" id="IPR052179">
    <property type="entry name" value="DD-CPase-like"/>
</dbReference>
<evidence type="ECO:0000313" key="4">
    <source>
        <dbReference type="Proteomes" id="UP000031366"/>
    </source>
</evidence>
<dbReference type="InterPro" id="IPR058193">
    <property type="entry name" value="VanY/YodJ_core_dom"/>
</dbReference>
<dbReference type="SUPFAM" id="SSF55166">
    <property type="entry name" value="Hedgehog/DD-peptidase"/>
    <property type="match status" value="1"/>
</dbReference>
<feature type="transmembrane region" description="Helical" evidence="1">
    <location>
        <begin position="7"/>
        <end position="23"/>
    </location>
</feature>
<feature type="domain" description="D-alanyl-D-alanine carboxypeptidase-like core" evidence="2">
    <location>
        <begin position="71"/>
        <end position="201"/>
    </location>
</feature>
<dbReference type="STRING" id="29341.RSJ17_04810"/>
<dbReference type="Pfam" id="PF02557">
    <property type="entry name" value="VanY"/>
    <property type="match status" value="1"/>
</dbReference>
<keyword evidence="3" id="KW-0645">Protease</keyword>
<dbReference type="EMBL" id="AYSO01000020">
    <property type="protein sequence ID" value="KIE44442.1"/>
    <property type="molecule type" value="Genomic_DNA"/>
</dbReference>
<keyword evidence="1" id="KW-0472">Membrane</keyword>
<keyword evidence="3" id="KW-0121">Carboxypeptidase</keyword>
<dbReference type="InterPro" id="IPR009045">
    <property type="entry name" value="Zn_M74/Hedgehog-like"/>
</dbReference>
<keyword evidence="1" id="KW-0812">Transmembrane</keyword>
<organism evidence="3 4">
    <name type="scientific">Clostridium argentinense CDC 2741</name>
    <dbReference type="NCBI Taxonomy" id="1418104"/>
    <lineage>
        <taxon>Bacteria</taxon>
        <taxon>Bacillati</taxon>
        <taxon>Bacillota</taxon>
        <taxon>Clostridia</taxon>
        <taxon>Eubacteriales</taxon>
        <taxon>Clostridiaceae</taxon>
        <taxon>Clostridium</taxon>
    </lineage>
</organism>
<protein>
    <submittedName>
        <fullName evidence="3">D-alanyl-D-alanine carboxypeptidase family protein</fullName>
    </submittedName>
</protein>
<proteinExistence type="predicted"/>
<dbReference type="PANTHER" id="PTHR34385">
    <property type="entry name" value="D-ALANYL-D-ALANINE CARBOXYPEPTIDASE"/>
    <property type="match status" value="1"/>
</dbReference>
<dbReference type="Proteomes" id="UP000031366">
    <property type="component" value="Unassembled WGS sequence"/>
</dbReference>
<keyword evidence="1" id="KW-1133">Transmembrane helix</keyword>
<dbReference type="GO" id="GO:0006508">
    <property type="term" value="P:proteolysis"/>
    <property type="evidence" value="ECO:0007669"/>
    <property type="project" value="InterPro"/>
</dbReference>
<reference evidence="3 4" key="1">
    <citation type="journal article" date="2015" name="Infect. Genet. Evol.">
        <title>Genomic sequences of six botulinum neurotoxin-producing strains representing three clostridial species illustrate the mobility and diversity of botulinum neurotoxin genes.</title>
        <authorList>
            <person name="Smith T.J."/>
            <person name="Hill K.K."/>
            <person name="Xie G."/>
            <person name="Foley B.T."/>
            <person name="Williamson C.H."/>
            <person name="Foster J.T."/>
            <person name="Johnson S.L."/>
            <person name="Chertkov O."/>
            <person name="Teshima H."/>
            <person name="Gibbons H.S."/>
            <person name="Johnsky L.A."/>
            <person name="Karavis M.A."/>
            <person name="Smith L.A."/>
        </authorList>
    </citation>
    <scope>NUCLEOTIDE SEQUENCE [LARGE SCALE GENOMIC DNA]</scope>
    <source>
        <strain evidence="3 4">CDC 2741</strain>
    </source>
</reference>
<name>A0A0C1QTY4_9CLOT</name>
<keyword evidence="3" id="KW-0378">Hydrolase</keyword>
<dbReference type="OrthoDB" id="9792074at2"/>
<keyword evidence="4" id="KW-1185">Reference proteome</keyword>
<dbReference type="GO" id="GO:0004180">
    <property type="term" value="F:carboxypeptidase activity"/>
    <property type="evidence" value="ECO:0007669"/>
    <property type="project" value="UniProtKB-KW"/>
</dbReference>
<comment type="caution">
    <text evidence="3">The sequence shown here is derived from an EMBL/GenBank/DDBJ whole genome shotgun (WGS) entry which is preliminary data.</text>
</comment>
<dbReference type="CDD" id="cd14852">
    <property type="entry name" value="LD-carboxypeptidase"/>
    <property type="match status" value="1"/>
</dbReference>
<accession>A0A0C1QTY4</accession>
<sequence>MKKTSEIFWVMLGMVFIFIFNPYKDYSEVLEVDNKLVLVNRKYKLSNKYIPKELQEPNIRFSDNMLKEEKLMTKESGKALEELMLAAEKEEGIILYAISGYRCYNTQNNLYKHRVKILGREEADKYVAKAGHSEHQTGLAMDLTNREGLNKFLNDDFGKTTEGIWIRENAHRFGFIIRYPRNKEHITGYDYEPWHIRYVGKKAAEEIYNNNLVLEEYIK</sequence>